<organism evidence="3 4">
    <name type="scientific">Kitasatospora xanthocidica</name>
    <dbReference type="NCBI Taxonomy" id="83382"/>
    <lineage>
        <taxon>Bacteria</taxon>
        <taxon>Bacillati</taxon>
        <taxon>Actinomycetota</taxon>
        <taxon>Actinomycetes</taxon>
        <taxon>Kitasatosporales</taxon>
        <taxon>Streptomycetaceae</taxon>
        <taxon>Kitasatospora</taxon>
    </lineage>
</organism>
<feature type="region of interest" description="Disordered" evidence="1">
    <location>
        <begin position="155"/>
        <end position="178"/>
    </location>
</feature>
<feature type="transmembrane region" description="Helical" evidence="2">
    <location>
        <begin position="63"/>
        <end position="96"/>
    </location>
</feature>
<reference evidence="3 4" key="1">
    <citation type="submission" date="2018-08" db="EMBL/GenBank/DDBJ databases">
        <title>Diversity &amp; Physiological Properties of Lignin-Decomposing Actinobacteria from Soil.</title>
        <authorList>
            <person name="Roh S.G."/>
            <person name="Kim S.B."/>
        </authorList>
    </citation>
    <scope>NUCLEOTIDE SEQUENCE [LARGE SCALE GENOMIC DNA]</scope>
    <source>
        <strain evidence="3 4">MMS17-GH009</strain>
    </source>
</reference>
<evidence type="ECO:0000256" key="2">
    <source>
        <dbReference type="SAM" id="Phobius"/>
    </source>
</evidence>
<dbReference type="EMBL" id="QVIG01000001">
    <property type="protein sequence ID" value="RGD61634.1"/>
    <property type="molecule type" value="Genomic_DNA"/>
</dbReference>
<keyword evidence="4" id="KW-1185">Reference proteome</keyword>
<evidence type="ECO:0000313" key="4">
    <source>
        <dbReference type="Proteomes" id="UP000263377"/>
    </source>
</evidence>
<evidence type="ECO:0000256" key="1">
    <source>
        <dbReference type="SAM" id="MobiDB-lite"/>
    </source>
</evidence>
<proteinExistence type="predicted"/>
<evidence type="ECO:0000313" key="3">
    <source>
        <dbReference type="EMBL" id="RGD61634.1"/>
    </source>
</evidence>
<comment type="caution">
    <text evidence="3">The sequence shown here is derived from an EMBL/GenBank/DDBJ whole genome shotgun (WGS) entry which is preliminary data.</text>
</comment>
<feature type="transmembrane region" description="Helical" evidence="2">
    <location>
        <begin position="270"/>
        <end position="289"/>
    </location>
</feature>
<accession>A0A373A1H9</accession>
<dbReference type="RefSeq" id="WP_117489762.1">
    <property type="nucleotide sequence ID" value="NZ_QVIG01000001.1"/>
</dbReference>
<dbReference type="Proteomes" id="UP000263377">
    <property type="component" value="Unassembled WGS sequence"/>
</dbReference>
<sequence length="338" mass="36479">MAKDLHVTLPVSGGQLAAMPEVAEAARRAETLYGVTLLNDDVARNVVIKHMRKQGQQDWHDEAGALLVIGGIVVSLVTGNWAAAILGVPTGIAVWLRGMNHSSAKNSASVHFTAYIGLLTQARRAGLRFQIPTEWGADADRASWEQGAVAAPQAPAAPASYPSAAPPPTAPTQPGSWWPTDAVIDPKLPVLPTTALTRHWALAGRAREIGAPYGLDFLNEEAVRGLLTTLRRCRHWHLAWRSVSILALITAVTVFSIGHDPSHIERAQQFRSAAIGLMAVAVCAALPALKSYRTWHRSGMHDHANAYLDLLIEARAYGVPVPVPPAWLDVRNRIRKPS</sequence>
<keyword evidence="2" id="KW-1133">Transmembrane helix</keyword>
<feature type="transmembrane region" description="Helical" evidence="2">
    <location>
        <begin position="238"/>
        <end position="258"/>
    </location>
</feature>
<dbReference type="AlphaFoldDB" id="A0A373A1H9"/>
<keyword evidence="2" id="KW-0812">Transmembrane</keyword>
<keyword evidence="2" id="KW-0472">Membrane</keyword>
<name>A0A373A1H9_9ACTN</name>
<protein>
    <submittedName>
        <fullName evidence="3">Uncharacterized protein</fullName>
    </submittedName>
</protein>
<gene>
    <name evidence="3" type="ORF">DR950_31255</name>
</gene>